<proteinExistence type="inferred from homology"/>
<keyword evidence="2" id="KW-0560">Oxidoreductase</keyword>
<organism evidence="4 5">
    <name type="scientific">Fervidobacterium nodosum (strain ATCC 35602 / DSM 5306 / Rt17-B1)</name>
    <dbReference type="NCBI Taxonomy" id="381764"/>
    <lineage>
        <taxon>Bacteria</taxon>
        <taxon>Thermotogati</taxon>
        <taxon>Thermotogota</taxon>
        <taxon>Thermotogae</taxon>
        <taxon>Thermotogales</taxon>
        <taxon>Fervidobacteriaceae</taxon>
        <taxon>Fervidobacterium</taxon>
    </lineage>
</organism>
<accession>A7HKF3</accession>
<dbReference type="Gene3D" id="3.40.50.720">
    <property type="entry name" value="NAD(P)-binding Rossmann-like Domain"/>
    <property type="match status" value="1"/>
</dbReference>
<dbReference type="PANTHER" id="PTHR43899">
    <property type="entry name" value="RH59310P"/>
    <property type="match status" value="1"/>
</dbReference>
<dbReference type="RefSeq" id="WP_011993705.1">
    <property type="nucleotide sequence ID" value="NC_009718.1"/>
</dbReference>
<dbReference type="InterPro" id="IPR002347">
    <property type="entry name" value="SDR_fam"/>
</dbReference>
<dbReference type="Pfam" id="PF00106">
    <property type="entry name" value="adh_short"/>
    <property type="match status" value="1"/>
</dbReference>
<dbReference type="InterPro" id="IPR051019">
    <property type="entry name" value="VLCFA-Steroid_DH"/>
</dbReference>
<dbReference type="SUPFAM" id="SSF51735">
    <property type="entry name" value="NAD(P)-binding Rossmann-fold domains"/>
    <property type="match status" value="1"/>
</dbReference>
<dbReference type="OrthoDB" id="9808814at2"/>
<dbReference type="InterPro" id="IPR036291">
    <property type="entry name" value="NAD(P)-bd_dom_sf"/>
</dbReference>
<dbReference type="HOGENOM" id="CLU_010194_2_1_0"/>
<evidence type="ECO:0000256" key="2">
    <source>
        <dbReference type="ARBA" id="ARBA00023002"/>
    </source>
</evidence>
<comment type="similarity">
    <text evidence="1 3">Belongs to the short-chain dehydrogenases/reductases (SDR) family.</text>
</comment>
<dbReference type="EMBL" id="CP000771">
    <property type="protein sequence ID" value="ABS60386.1"/>
    <property type="molecule type" value="Genomic_DNA"/>
</dbReference>
<dbReference type="GO" id="GO:0016491">
    <property type="term" value="F:oxidoreductase activity"/>
    <property type="evidence" value="ECO:0007669"/>
    <property type="project" value="UniProtKB-KW"/>
</dbReference>
<evidence type="ECO:0000256" key="1">
    <source>
        <dbReference type="ARBA" id="ARBA00006484"/>
    </source>
</evidence>
<dbReference type="KEGG" id="fno:Fnod_0523"/>
<reference evidence="4 5" key="1">
    <citation type="submission" date="2007-07" db="EMBL/GenBank/DDBJ databases">
        <title>Complete sequence of Fervidobacterium nodosum Rt17-B1.</title>
        <authorList>
            <consortium name="US DOE Joint Genome Institute"/>
            <person name="Copeland A."/>
            <person name="Lucas S."/>
            <person name="Lapidus A."/>
            <person name="Barry K."/>
            <person name="Glavina del Rio T."/>
            <person name="Dalin E."/>
            <person name="Tice H."/>
            <person name="Pitluck S."/>
            <person name="Saunders E."/>
            <person name="Brettin T."/>
            <person name="Bruce D."/>
            <person name="Detter J.C."/>
            <person name="Han C."/>
            <person name="Schmutz J."/>
            <person name="Larimer F."/>
            <person name="Land M."/>
            <person name="Hauser L."/>
            <person name="Kyrpides N."/>
            <person name="Mikhailova N."/>
            <person name="Nelson K."/>
            <person name="Gogarten J.P."/>
            <person name="Noll K."/>
            <person name="Richardson P."/>
        </authorList>
    </citation>
    <scope>NUCLEOTIDE SEQUENCE [LARGE SCALE GENOMIC DNA]</scope>
    <source>
        <strain evidence="5">ATCC 35602 / DSM 5306 / Rt17-B1</strain>
    </source>
</reference>
<name>A7HKF3_FERNB</name>
<dbReference type="PRINTS" id="PR00080">
    <property type="entry name" value="SDRFAMILY"/>
</dbReference>
<evidence type="ECO:0000313" key="4">
    <source>
        <dbReference type="EMBL" id="ABS60386.1"/>
    </source>
</evidence>
<keyword evidence="5" id="KW-1185">Reference proteome</keyword>
<dbReference type="eggNOG" id="COG0300">
    <property type="taxonomic scope" value="Bacteria"/>
</dbReference>
<dbReference type="Proteomes" id="UP000002415">
    <property type="component" value="Chromosome"/>
</dbReference>
<sequence length="255" mass="28675">MLNYNLKRHHWALITGASSGIGKEFAFQIAEKGLNVIILGRNAEQLSKVADEIHNATNSSVVIIQADLVKELDSVLENLSRFDVDLLVNNAGIGLYGDFIQHSWEEYENMMKLNMEVLTKLSHHYAKKFVKKGFGGIINVASVAGFMPIPHFAVYGATKAYVYSFSMSLWAELKDKGIHVLCVAPGKTETKFFERAKMDPGKQLMKPSEVVRGALNAYEKGSPLYIPGVSNKLIYHFVRRFFSDKFVAKMLVKYF</sequence>
<dbReference type="STRING" id="381764.Fnod_0523"/>
<reference evidence="4 5" key="2">
    <citation type="journal article" date="2009" name="Proc. Natl. Acad. Sci. U.S.A.">
        <title>On the chimeric nature, thermophilic origin, and phylogenetic placement of the Thermotogales.</title>
        <authorList>
            <person name="Zhaxybayeva O."/>
            <person name="Swithers K.S."/>
            <person name="Lapierre P."/>
            <person name="Fournier G.P."/>
            <person name="Bickhart D.M."/>
            <person name="DeBoy R.T."/>
            <person name="Nelson K.E."/>
            <person name="Nesbo C.L."/>
            <person name="Doolittle W.F."/>
            <person name="Gogarten J.P."/>
            <person name="Noll K.M."/>
        </authorList>
    </citation>
    <scope>NUCLEOTIDE SEQUENCE [LARGE SCALE GENOMIC DNA]</scope>
    <source>
        <strain evidence="5">ATCC 35602 / DSM 5306 / Rt17-B1</strain>
    </source>
</reference>
<evidence type="ECO:0000256" key="3">
    <source>
        <dbReference type="RuleBase" id="RU000363"/>
    </source>
</evidence>
<dbReference type="PANTHER" id="PTHR43899:SF13">
    <property type="entry name" value="RH59310P"/>
    <property type="match status" value="1"/>
</dbReference>
<dbReference type="AlphaFoldDB" id="A7HKF3"/>
<dbReference type="PIRSF" id="PIRSF000126">
    <property type="entry name" value="11-beta-HSD1"/>
    <property type="match status" value="1"/>
</dbReference>
<gene>
    <name evidence="4" type="ordered locus">Fnod_0523</name>
</gene>
<dbReference type="PRINTS" id="PR00081">
    <property type="entry name" value="GDHRDH"/>
</dbReference>
<protein>
    <submittedName>
        <fullName evidence="4">Short-chain dehydrogenase/reductase SDR</fullName>
    </submittedName>
</protein>
<evidence type="ECO:0000313" key="5">
    <source>
        <dbReference type="Proteomes" id="UP000002415"/>
    </source>
</evidence>